<dbReference type="EMBL" id="QXED01000004">
    <property type="protein sequence ID" value="RIV22234.1"/>
    <property type="molecule type" value="Genomic_DNA"/>
</dbReference>
<reference evidence="2 3" key="1">
    <citation type="submission" date="2018-08" db="EMBL/GenBank/DDBJ databases">
        <title>Fibrisoma montanum sp. nov., isolated from Danxia mountain soil.</title>
        <authorList>
            <person name="Huang Y."/>
        </authorList>
    </citation>
    <scope>NUCLEOTIDE SEQUENCE [LARGE SCALE GENOMIC DNA]</scope>
    <source>
        <strain evidence="2 3">HYT19</strain>
    </source>
</reference>
<name>A0A418M829_9BACT</name>
<organism evidence="2 3">
    <name type="scientific">Fibrisoma montanum</name>
    <dbReference type="NCBI Taxonomy" id="2305895"/>
    <lineage>
        <taxon>Bacteria</taxon>
        <taxon>Pseudomonadati</taxon>
        <taxon>Bacteroidota</taxon>
        <taxon>Cytophagia</taxon>
        <taxon>Cytophagales</taxon>
        <taxon>Spirosomataceae</taxon>
        <taxon>Fibrisoma</taxon>
    </lineage>
</organism>
<feature type="signal peptide" evidence="1">
    <location>
        <begin position="1"/>
        <end position="22"/>
    </location>
</feature>
<dbReference type="OrthoDB" id="954612at2"/>
<dbReference type="AlphaFoldDB" id="A0A418M829"/>
<comment type="caution">
    <text evidence="2">The sequence shown here is derived from an EMBL/GenBank/DDBJ whole genome shotgun (WGS) entry which is preliminary data.</text>
</comment>
<sequence length="220" mass="21633">MKTTLLSAGLWLAAGLACACQAQTNVLNRVSQGDPTSTAVASATDTTAANDSTIAMLDKVIASNGAGNKAATVEALQTSSAALEQEAGKSTTSFKDKLMSQAGNLKKLIPLAQTGALGGNVLQKAIGLAKMAFAANKLQSLMGGGGSLLSNIGGLTSNLNVLKGALPLIGGGSSNTGNSLISGALGGLSKLRQAGPAASAAEPAVRGQLNNVLGFVKGVL</sequence>
<dbReference type="PROSITE" id="PS51257">
    <property type="entry name" value="PROKAR_LIPOPROTEIN"/>
    <property type="match status" value="1"/>
</dbReference>
<dbReference type="Proteomes" id="UP000283523">
    <property type="component" value="Unassembled WGS sequence"/>
</dbReference>
<evidence type="ECO:0000256" key="1">
    <source>
        <dbReference type="SAM" id="SignalP"/>
    </source>
</evidence>
<evidence type="ECO:0008006" key="4">
    <source>
        <dbReference type="Google" id="ProtNLM"/>
    </source>
</evidence>
<protein>
    <recommendedName>
        <fullName evidence="4">DUF2780 domain-containing protein</fullName>
    </recommendedName>
</protein>
<evidence type="ECO:0000313" key="2">
    <source>
        <dbReference type="EMBL" id="RIV22234.1"/>
    </source>
</evidence>
<dbReference type="RefSeq" id="WP_119668415.1">
    <property type="nucleotide sequence ID" value="NZ_QXED01000004.1"/>
</dbReference>
<accession>A0A418M829</accession>
<proteinExistence type="predicted"/>
<evidence type="ECO:0000313" key="3">
    <source>
        <dbReference type="Proteomes" id="UP000283523"/>
    </source>
</evidence>
<keyword evidence="3" id="KW-1185">Reference proteome</keyword>
<keyword evidence="1" id="KW-0732">Signal</keyword>
<gene>
    <name evidence="2" type="ORF">DYU11_14470</name>
</gene>
<feature type="chain" id="PRO_5019195443" description="DUF2780 domain-containing protein" evidence="1">
    <location>
        <begin position="23"/>
        <end position="220"/>
    </location>
</feature>